<dbReference type="PROSITE" id="PS51257">
    <property type="entry name" value="PROKAR_LIPOPROTEIN"/>
    <property type="match status" value="1"/>
</dbReference>
<feature type="chain" id="PRO_5046044795" evidence="1">
    <location>
        <begin position="27"/>
        <end position="274"/>
    </location>
</feature>
<keyword evidence="4" id="KW-1185">Reference proteome</keyword>
<evidence type="ECO:0000313" key="3">
    <source>
        <dbReference type="EMBL" id="MFC3124807.1"/>
    </source>
</evidence>
<evidence type="ECO:0000259" key="2">
    <source>
        <dbReference type="Pfam" id="PF10030"/>
    </source>
</evidence>
<keyword evidence="1" id="KW-0732">Signal</keyword>
<evidence type="ECO:0000256" key="1">
    <source>
        <dbReference type="SAM" id="SignalP"/>
    </source>
</evidence>
<dbReference type="EMBL" id="JBHRTN010000007">
    <property type="protein sequence ID" value="MFC3124807.1"/>
    <property type="molecule type" value="Genomic_DNA"/>
</dbReference>
<dbReference type="InterPro" id="IPR019262">
    <property type="entry name" value="DUF2272"/>
</dbReference>
<evidence type="ECO:0000313" key="4">
    <source>
        <dbReference type="Proteomes" id="UP001595593"/>
    </source>
</evidence>
<dbReference type="RefSeq" id="WP_379595213.1">
    <property type="nucleotide sequence ID" value="NZ_JBHRTN010000007.1"/>
</dbReference>
<comment type="caution">
    <text evidence="3">The sequence shown here is derived from an EMBL/GenBank/DDBJ whole genome shotgun (WGS) entry which is preliminary data.</text>
</comment>
<accession>A0ABV7G1A6</accession>
<proteinExistence type="predicted"/>
<feature type="signal peptide" evidence="1">
    <location>
        <begin position="1"/>
        <end position="26"/>
    </location>
</feature>
<dbReference type="Pfam" id="PF10030">
    <property type="entry name" value="DUF2272"/>
    <property type="match status" value="1"/>
</dbReference>
<dbReference type="Proteomes" id="UP001595593">
    <property type="component" value="Unassembled WGS sequence"/>
</dbReference>
<feature type="domain" description="DUF2272" evidence="2">
    <location>
        <begin position="125"/>
        <end position="253"/>
    </location>
</feature>
<protein>
    <submittedName>
        <fullName evidence="3">DUF2272 domain-containing protein</fullName>
    </submittedName>
</protein>
<gene>
    <name evidence="3" type="ORF">ACFOD4_07015</name>
</gene>
<reference evidence="4" key="1">
    <citation type="journal article" date="2019" name="Int. J. Syst. Evol. Microbiol.">
        <title>The Global Catalogue of Microorganisms (GCM) 10K type strain sequencing project: providing services to taxonomists for standard genome sequencing and annotation.</title>
        <authorList>
            <consortium name="The Broad Institute Genomics Platform"/>
            <consortium name="The Broad Institute Genome Sequencing Center for Infectious Disease"/>
            <person name="Wu L."/>
            <person name="Ma J."/>
        </authorList>
    </citation>
    <scope>NUCLEOTIDE SEQUENCE [LARGE SCALE GENOMIC DNA]</scope>
    <source>
        <strain evidence="4">KCTC 52094</strain>
    </source>
</reference>
<name>A0ABV7G1A6_9PROT</name>
<sequence>MMKIAAYRGWTSLVSVLWLMACSSSSQLPIRDEEVAALPAHRARLVGNAIQEWQSWGRITLHGWPNLRESEPDPAMFDKILAYWTSVPGEGPAIIRRHQALRDALAESQDVAGAASASASISLWAWPAWSAAFISHQMAASGVPSFVFPPSASHAAYVDVLLAEVQQTGTAAAFAAHHPADYVPRPGDLLCSDRSLYPLLHWQDRIADAGQFRPMHCDIVVAARGGTVHVIGGNVLDVVALRIFPADDAGRVLPAPWDKPPFFLVLENRLDEVP</sequence>
<organism evidence="3 4">
    <name type="scientific">Teichococcus globiformis</name>
    <dbReference type="NCBI Taxonomy" id="2307229"/>
    <lineage>
        <taxon>Bacteria</taxon>
        <taxon>Pseudomonadati</taxon>
        <taxon>Pseudomonadota</taxon>
        <taxon>Alphaproteobacteria</taxon>
        <taxon>Acetobacterales</taxon>
        <taxon>Roseomonadaceae</taxon>
        <taxon>Roseomonas</taxon>
    </lineage>
</organism>